<reference evidence="2 3" key="1">
    <citation type="submission" date="2019-07" db="EMBL/GenBank/DDBJ databases">
        <authorList>
            <person name="Zhao L.H."/>
        </authorList>
    </citation>
    <scope>NUCLEOTIDE SEQUENCE [LARGE SCALE GENOMIC DNA]</scope>
    <source>
        <strain evidence="2 3">Co35</strain>
    </source>
</reference>
<evidence type="ECO:0000313" key="3">
    <source>
        <dbReference type="Proteomes" id="UP000316988"/>
    </source>
</evidence>
<accession>A0A554SNU1</accession>
<dbReference type="EMBL" id="VLNT01000001">
    <property type="protein sequence ID" value="TSD68036.1"/>
    <property type="molecule type" value="Genomic_DNA"/>
</dbReference>
<name>A0A554SNU1_9ACTN</name>
<dbReference type="SUPFAM" id="SSF51735">
    <property type="entry name" value="NAD(P)-binding Rossmann-fold domains"/>
    <property type="match status" value="1"/>
</dbReference>
<proteinExistence type="predicted"/>
<gene>
    <name evidence="2" type="ORF">FNM00_00080</name>
</gene>
<dbReference type="Proteomes" id="UP000316988">
    <property type="component" value="Unassembled WGS sequence"/>
</dbReference>
<dbReference type="AlphaFoldDB" id="A0A554SNU1"/>
<keyword evidence="3" id="KW-1185">Reference proteome</keyword>
<sequence length="265" mass="27923">MMGNGTRIAIVGGRGKTGRAVATALEAAGAETVPVGRAEFEDLAAALRGGDAVYLIAPNLHPDEPAFVTTVLEAMREAGVGRIGYHSVCAPYVPSMPHHLAKAASEDLVRRSGLDWTILQPCAYVDNFLPGLRAAAPRLEVPYDADRPFGLVGLEDLGAVAARVLLDPSHIGATYEVGGRSLVTVRDVAVAAQRVLGVEVELVVTSPDEWAAGPGATLDPRERDWLHAMFSYYEGHGLPCGSATVPAIVGRPAHDLDTLLRHALV</sequence>
<evidence type="ECO:0000259" key="1">
    <source>
        <dbReference type="Pfam" id="PF13460"/>
    </source>
</evidence>
<protein>
    <submittedName>
        <fullName evidence="2">Nmra family transcriptional regulator</fullName>
    </submittedName>
</protein>
<organism evidence="2 3">
    <name type="scientific">Aeromicrobium piscarium</name>
    <dbReference type="NCBI Taxonomy" id="2590901"/>
    <lineage>
        <taxon>Bacteria</taxon>
        <taxon>Bacillati</taxon>
        <taxon>Actinomycetota</taxon>
        <taxon>Actinomycetes</taxon>
        <taxon>Propionibacteriales</taxon>
        <taxon>Nocardioidaceae</taxon>
        <taxon>Aeromicrobium</taxon>
    </lineage>
</organism>
<dbReference type="Gene3D" id="3.40.50.720">
    <property type="entry name" value="NAD(P)-binding Rossmann-like Domain"/>
    <property type="match status" value="1"/>
</dbReference>
<dbReference type="PANTHER" id="PTHR43162">
    <property type="match status" value="1"/>
</dbReference>
<dbReference type="InterPro" id="IPR051604">
    <property type="entry name" value="Ergot_Alk_Oxidoreductase"/>
</dbReference>
<feature type="domain" description="NAD(P)-binding" evidence="1">
    <location>
        <begin position="23"/>
        <end position="127"/>
    </location>
</feature>
<evidence type="ECO:0000313" key="2">
    <source>
        <dbReference type="EMBL" id="TSD68036.1"/>
    </source>
</evidence>
<dbReference type="OrthoDB" id="3243290at2"/>
<dbReference type="InterPro" id="IPR036291">
    <property type="entry name" value="NAD(P)-bd_dom_sf"/>
</dbReference>
<dbReference type="PANTHER" id="PTHR43162:SF1">
    <property type="entry name" value="PRESTALK A DIFFERENTIATION PROTEIN A"/>
    <property type="match status" value="1"/>
</dbReference>
<dbReference type="Pfam" id="PF13460">
    <property type="entry name" value="NAD_binding_10"/>
    <property type="match status" value="1"/>
</dbReference>
<dbReference type="Gene3D" id="3.90.25.10">
    <property type="entry name" value="UDP-galactose 4-epimerase, domain 1"/>
    <property type="match status" value="1"/>
</dbReference>
<comment type="caution">
    <text evidence="2">The sequence shown here is derived from an EMBL/GenBank/DDBJ whole genome shotgun (WGS) entry which is preliminary data.</text>
</comment>
<dbReference type="InterPro" id="IPR016040">
    <property type="entry name" value="NAD(P)-bd_dom"/>
</dbReference>